<comment type="caution">
    <text evidence="1">The sequence shown here is derived from an EMBL/GenBank/DDBJ whole genome shotgun (WGS) entry which is preliminary data.</text>
</comment>
<sequence>MADAVRTPDPDLDWLLFTQSGVLTYRQALVHLSPAAVRHRVSSGRWRRVCQGVFVAGPGTSRFDQHVWVAVLAAGDGALLAGLAAARAGGLRGRWRREAIDVLLPAGRKAPDLLRRLPLDLAAVKVRRTTVLTPAERQRGRPDRTTMPRAVVDAAQWAPDDNEARTVVVSACQQRLVLPSELLAVTSRMPRARRRALVITTALDAAGGAGSLAEIDLVRLCARHRLPRPNQQHRRTDAAGRTRYVDAYWRQFGVHAEVDGAHHTDPVQWEADMRRQNDIWIAGDRILRFSAAMVRSRPGEVADQLGRALTAAGWRGPKDGKRRI</sequence>
<evidence type="ECO:0000313" key="2">
    <source>
        <dbReference type="Proteomes" id="UP000604117"/>
    </source>
</evidence>
<accession>A0ABQ4CMV6</accession>
<dbReference type="EMBL" id="BONE01000013">
    <property type="protein sequence ID" value="GIF72612.1"/>
    <property type="molecule type" value="Genomic_DNA"/>
</dbReference>
<keyword evidence="2" id="KW-1185">Reference proteome</keyword>
<gene>
    <name evidence="1" type="ORF">Asi02nite_21300</name>
</gene>
<name>A0ABQ4CMV6_9ACTN</name>
<protein>
    <recommendedName>
        <fullName evidence="3">Transcriptional regulator, AbiEi antitoxin, Type IV TA system</fullName>
    </recommendedName>
</protein>
<dbReference type="Proteomes" id="UP000604117">
    <property type="component" value="Unassembled WGS sequence"/>
</dbReference>
<organism evidence="1 2">
    <name type="scientific">Asanoa siamensis</name>
    <dbReference type="NCBI Taxonomy" id="926357"/>
    <lineage>
        <taxon>Bacteria</taxon>
        <taxon>Bacillati</taxon>
        <taxon>Actinomycetota</taxon>
        <taxon>Actinomycetes</taxon>
        <taxon>Micromonosporales</taxon>
        <taxon>Micromonosporaceae</taxon>
        <taxon>Asanoa</taxon>
    </lineage>
</organism>
<evidence type="ECO:0000313" key="1">
    <source>
        <dbReference type="EMBL" id="GIF72612.1"/>
    </source>
</evidence>
<reference evidence="1 2" key="1">
    <citation type="submission" date="2021-01" db="EMBL/GenBank/DDBJ databases">
        <title>Whole genome shotgun sequence of Asanoa siamensis NBRC 107932.</title>
        <authorList>
            <person name="Komaki H."/>
            <person name="Tamura T."/>
        </authorList>
    </citation>
    <scope>NUCLEOTIDE SEQUENCE [LARGE SCALE GENOMIC DNA]</scope>
    <source>
        <strain evidence="1 2">NBRC 107932</strain>
    </source>
</reference>
<evidence type="ECO:0008006" key="3">
    <source>
        <dbReference type="Google" id="ProtNLM"/>
    </source>
</evidence>
<proteinExistence type="predicted"/>